<gene>
    <name evidence="1" type="ORF">SAMN04487967_1334</name>
</gene>
<evidence type="ECO:0000313" key="1">
    <source>
        <dbReference type="EMBL" id="SEH13380.1"/>
    </source>
</evidence>
<name>A0A1H6FSY3_9EURY</name>
<accession>A0A1H6FSY3</accession>
<sequence>MKLFEWLESSYVRSASAKNDSESRSLATVDSSQRDIDTTTVCHRNLVLTSQLDSLTHSRFASVGA</sequence>
<reference evidence="2" key="1">
    <citation type="submission" date="2016-10" db="EMBL/GenBank/DDBJ databases">
        <authorList>
            <person name="Varghese N."/>
            <person name="Submissions S."/>
        </authorList>
    </citation>
    <scope>NUCLEOTIDE SEQUENCE [LARGE SCALE GENOMIC DNA]</scope>
    <source>
        <strain evidence="2">CGMCC 1.8981</strain>
    </source>
</reference>
<proteinExistence type="predicted"/>
<evidence type="ECO:0000313" key="2">
    <source>
        <dbReference type="Proteomes" id="UP000199112"/>
    </source>
</evidence>
<protein>
    <submittedName>
        <fullName evidence="1">Uncharacterized protein</fullName>
    </submittedName>
</protein>
<organism evidence="1 2">
    <name type="scientific">Natronorubrum sediminis</name>
    <dbReference type="NCBI Taxonomy" id="640943"/>
    <lineage>
        <taxon>Archaea</taxon>
        <taxon>Methanobacteriati</taxon>
        <taxon>Methanobacteriota</taxon>
        <taxon>Stenosarchaea group</taxon>
        <taxon>Halobacteria</taxon>
        <taxon>Halobacteriales</taxon>
        <taxon>Natrialbaceae</taxon>
        <taxon>Natronorubrum</taxon>
    </lineage>
</organism>
<dbReference type="AlphaFoldDB" id="A0A1H6FSY3"/>
<dbReference type="EMBL" id="FNWL01000001">
    <property type="protein sequence ID" value="SEH13380.1"/>
    <property type="molecule type" value="Genomic_DNA"/>
</dbReference>
<dbReference type="Proteomes" id="UP000199112">
    <property type="component" value="Unassembled WGS sequence"/>
</dbReference>
<keyword evidence="2" id="KW-1185">Reference proteome</keyword>